<evidence type="ECO:0000256" key="1">
    <source>
        <dbReference type="ARBA" id="ARBA00022676"/>
    </source>
</evidence>
<dbReference type="Pfam" id="PF00535">
    <property type="entry name" value="Glycos_transf_2"/>
    <property type="match status" value="1"/>
</dbReference>
<evidence type="ECO:0000259" key="3">
    <source>
        <dbReference type="Pfam" id="PF00535"/>
    </source>
</evidence>
<gene>
    <name evidence="4" type="ORF">Cspa_c44930</name>
</gene>
<keyword evidence="2 4" id="KW-0808">Transferase</keyword>
<dbReference type="Proteomes" id="UP000011728">
    <property type="component" value="Chromosome"/>
</dbReference>
<dbReference type="GO" id="GO:0016757">
    <property type="term" value="F:glycosyltransferase activity"/>
    <property type="evidence" value="ECO:0007669"/>
    <property type="project" value="UniProtKB-KW"/>
</dbReference>
<evidence type="ECO:0000313" key="4">
    <source>
        <dbReference type="EMBL" id="AGF58246.1"/>
    </source>
</evidence>
<keyword evidence="1" id="KW-0328">Glycosyltransferase</keyword>
<dbReference type="PANTHER" id="PTHR22916:SF51">
    <property type="entry name" value="GLYCOSYLTRANSFERASE EPSH-RELATED"/>
    <property type="match status" value="1"/>
</dbReference>
<proteinExistence type="predicted"/>
<feature type="domain" description="Glycosyltransferase 2-like" evidence="3">
    <location>
        <begin position="5"/>
        <end position="146"/>
    </location>
</feature>
<sequence>MIKVSIIVPVHNSEIYLHKCLDSLVNQSLEEIEIILINDNSTDESINILQEYKDRYPNKIILIDLKERQGPGGARNEGLNIASGQYIGFVDSDDYVEIEMFEELYNLATSGDYDMVDCCFENKRVEKFALSTTENTWGKLNIEKRRQLIAYPGFLWSKIIKRNILIDNHIRFREKVTYEDMDFLPVVMLYLKSVYATDLLLYYYENNLHSITNSYEKDIQIKDKMAALKALVEKFKELNAYEDYKEEITFQVYNTYMHMVKFCTFYLDDNEVNYSIYKELQEFFFKLVNHDYKNNEYIAKLDKKNRMYADLNNIDYRIILDTYHEQ</sequence>
<dbReference type="HOGENOM" id="CLU_025996_25_0_9"/>
<dbReference type="EMBL" id="CP004121">
    <property type="protein sequence ID" value="AGF58246.1"/>
    <property type="molecule type" value="Genomic_DNA"/>
</dbReference>
<organism evidence="4 5">
    <name type="scientific">Clostridium saccharoperbutylacetonicum N1-4(HMT)</name>
    <dbReference type="NCBI Taxonomy" id="931276"/>
    <lineage>
        <taxon>Bacteria</taxon>
        <taxon>Bacillati</taxon>
        <taxon>Bacillota</taxon>
        <taxon>Clostridia</taxon>
        <taxon>Eubacteriales</taxon>
        <taxon>Clostridiaceae</taxon>
        <taxon>Clostridium</taxon>
    </lineage>
</organism>
<protein>
    <submittedName>
        <fullName evidence="4">Glycosyl transferase</fullName>
    </submittedName>
</protein>
<dbReference type="RefSeq" id="WP_015394557.1">
    <property type="nucleotide sequence ID" value="NC_020291.1"/>
</dbReference>
<reference evidence="4 5" key="1">
    <citation type="submission" date="2013-02" db="EMBL/GenBank/DDBJ databases">
        <title>Genome sequence of Clostridium saccharoperbutylacetonicum N1-4(HMT).</title>
        <authorList>
            <person name="Poehlein A."/>
            <person name="Daniel R."/>
        </authorList>
    </citation>
    <scope>NUCLEOTIDE SEQUENCE [LARGE SCALE GENOMIC DNA]</scope>
    <source>
        <strain evidence="5">N1-4(HMT)</strain>
    </source>
</reference>
<dbReference type="KEGG" id="csr:Cspa_c44930"/>
<dbReference type="STRING" id="36745.CLSAP_42550"/>
<dbReference type="OrthoDB" id="9807674at2"/>
<dbReference type="InterPro" id="IPR001173">
    <property type="entry name" value="Glyco_trans_2-like"/>
</dbReference>
<name>M1MUA8_9CLOT</name>
<dbReference type="Gene3D" id="3.90.550.10">
    <property type="entry name" value="Spore Coat Polysaccharide Biosynthesis Protein SpsA, Chain A"/>
    <property type="match status" value="1"/>
</dbReference>
<evidence type="ECO:0000313" key="5">
    <source>
        <dbReference type="Proteomes" id="UP000011728"/>
    </source>
</evidence>
<dbReference type="PATRIC" id="fig|931276.5.peg.4529"/>
<dbReference type="CDD" id="cd00761">
    <property type="entry name" value="Glyco_tranf_GTA_type"/>
    <property type="match status" value="1"/>
</dbReference>
<dbReference type="eggNOG" id="COG0463">
    <property type="taxonomic scope" value="Bacteria"/>
</dbReference>
<accession>M1MUA8</accession>
<dbReference type="AlphaFoldDB" id="M1MUA8"/>
<dbReference type="InterPro" id="IPR029044">
    <property type="entry name" value="Nucleotide-diphossugar_trans"/>
</dbReference>
<dbReference type="PANTHER" id="PTHR22916">
    <property type="entry name" value="GLYCOSYLTRANSFERASE"/>
    <property type="match status" value="1"/>
</dbReference>
<evidence type="ECO:0000256" key="2">
    <source>
        <dbReference type="ARBA" id="ARBA00022679"/>
    </source>
</evidence>
<keyword evidence="5" id="KW-1185">Reference proteome</keyword>
<dbReference type="SUPFAM" id="SSF53448">
    <property type="entry name" value="Nucleotide-diphospho-sugar transferases"/>
    <property type="match status" value="1"/>
</dbReference>